<name>A0A2P2L6H1_RHIMU</name>
<accession>A0A2P2L6H1</accession>
<sequence>MLTNSIFLFTSSEFLLRNFNFTLLDATFFLNVFNMTFLGCICHLLLTWSLMVHLELVNCLASLCFLILTIWRLKIVLSLSQ</sequence>
<evidence type="ECO:0000256" key="1">
    <source>
        <dbReference type="SAM" id="Phobius"/>
    </source>
</evidence>
<protein>
    <submittedName>
        <fullName evidence="2">Uncharacterized protein LOC105142358 isoform X3</fullName>
    </submittedName>
</protein>
<reference evidence="2" key="1">
    <citation type="submission" date="2018-02" db="EMBL/GenBank/DDBJ databases">
        <title>Rhizophora mucronata_Transcriptome.</title>
        <authorList>
            <person name="Meera S.P."/>
            <person name="Sreeshan A."/>
            <person name="Augustine A."/>
        </authorList>
    </citation>
    <scope>NUCLEOTIDE SEQUENCE</scope>
    <source>
        <tissue evidence="2">Leaf</tissue>
    </source>
</reference>
<dbReference type="AlphaFoldDB" id="A0A2P2L6H1"/>
<keyword evidence="1" id="KW-0812">Transmembrane</keyword>
<feature type="transmembrane region" description="Helical" evidence="1">
    <location>
        <begin position="21"/>
        <end position="46"/>
    </location>
</feature>
<organism evidence="2">
    <name type="scientific">Rhizophora mucronata</name>
    <name type="common">Asiatic mangrove</name>
    <dbReference type="NCBI Taxonomy" id="61149"/>
    <lineage>
        <taxon>Eukaryota</taxon>
        <taxon>Viridiplantae</taxon>
        <taxon>Streptophyta</taxon>
        <taxon>Embryophyta</taxon>
        <taxon>Tracheophyta</taxon>
        <taxon>Spermatophyta</taxon>
        <taxon>Magnoliopsida</taxon>
        <taxon>eudicotyledons</taxon>
        <taxon>Gunneridae</taxon>
        <taxon>Pentapetalae</taxon>
        <taxon>rosids</taxon>
        <taxon>fabids</taxon>
        <taxon>Malpighiales</taxon>
        <taxon>Rhizophoraceae</taxon>
        <taxon>Rhizophora</taxon>
    </lineage>
</organism>
<keyword evidence="1" id="KW-1133">Transmembrane helix</keyword>
<proteinExistence type="predicted"/>
<evidence type="ECO:0000313" key="2">
    <source>
        <dbReference type="EMBL" id="MBX13577.1"/>
    </source>
</evidence>
<dbReference type="EMBL" id="GGEC01033093">
    <property type="protein sequence ID" value="MBX13577.1"/>
    <property type="molecule type" value="Transcribed_RNA"/>
</dbReference>
<feature type="transmembrane region" description="Helical" evidence="1">
    <location>
        <begin position="52"/>
        <end position="71"/>
    </location>
</feature>
<keyword evidence="1" id="KW-0472">Membrane</keyword>